<evidence type="ECO:0000256" key="1">
    <source>
        <dbReference type="ARBA" id="ARBA00022857"/>
    </source>
</evidence>
<evidence type="ECO:0000259" key="3">
    <source>
        <dbReference type="SMART" id="SM00829"/>
    </source>
</evidence>
<proteinExistence type="predicted"/>
<dbReference type="InterPro" id="IPR020843">
    <property type="entry name" value="ER"/>
</dbReference>
<keyword evidence="2" id="KW-0560">Oxidoreductase</keyword>
<keyword evidence="5" id="KW-1185">Reference proteome</keyword>
<dbReference type="InterPro" id="IPR036291">
    <property type="entry name" value="NAD(P)-bd_dom_sf"/>
</dbReference>
<accession>A0ABT1WAM3</accession>
<dbReference type="EMBL" id="JAMSKV010000012">
    <property type="protein sequence ID" value="MCQ8279450.1"/>
    <property type="molecule type" value="Genomic_DNA"/>
</dbReference>
<dbReference type="InterPro" id="IPR011032">
    <property type="entry name" value="GroES-like_sf"/>
</dbReference>
<protein>
    <submittedName>
        <fullName evidence="4">Zinc-dependent alcohol dehydrogenase family protein</fullName>
    </submittedName>
</protein>
<sequence>MPRIVRFHETGAPDVLRLEDLPAREPGQDEVRITVHAIGLNRAEAMFRQGNYLEAPTLPAGLGYEAAGIVDAVGPGVRGVAVGDHVATIPSFSMNQYGLYGDVVIAPAHAVVAHPKEIGFETAAASWMQYVTAWGALHHIAGLRAGDTVLIPAATSSVGLAAIQICEAAGAHPVALTRSSAKRAALEDAAPGVPIIVTGEQDLVAETMRLTDGKGARIVFDPVGGPTLEKLCAAASQGGIVFQYGALSPEPTSLPLFTVLSKQLTVRGYTLFELNADRAVIEKATRYVLDGLASGALKPVISRIFPLEQVVDAHRFLESNEQIGKILLSVAP</sequence>
<name>A0ABT1WAM3_9PROT</name>
<reference evidence="4 5" key="1">
    <citation type="submission" date="2022-06" db="EMBL/GenBank/DDBJ databases">
        <title>Endosaccharibacter gen. nov., sp. nov., endophytic bacteria isolated from sugarcane.</title>
        <authorList>
            <person name="Pitiwittayakul N."/>
            <person name="Yukphan P."/>
            <person name="Charoenyingcharoen P."/>
            <person name="Tanasupawat S."/>
        </authorList>
    </citation>
    <scope>NUCLEOTIDE SEQUENCE [LARGE SCALE GENOMIC DNA]</scope>
    <source>
        <strain evidence="4 5">KSS8</strain>
    </source>
</reference>
<gene>
    <name evidence="4" type="ORF">NFI95_13470</name>
</gene>
<dbReference type="InterPro" id="IPR013154">
    <property type="entry name" value="ADH-like_N"/>
</dbReference>
<keyword evidence="1" id="KW-0521">NADP</keyword>
<dbReference type="Pfam" id="PF00107">
    <property type="entry name" value="ADH_zinc_N"/>
    <property type="match status" value="1"/>
</dbReference>
<evidence type="ECO:0000313" key="5">
    <source>
        <dbReference type="Proteomes" id="UP001524587"/>
    </source>
</evidence>
<dbReference type="Gene3D" id="3.40.50.720">
    <property type="entry name" value="NAD(P)-binding Rossmann-like Domain"/>
    <property type="match status" value="1"/>
</dbReference>
<evidence type="ECO:0000256" key="2">
    <source>
        <dbReference type="ARBA" id="ARBA00023002"/>
    </source>
</evidence>
<feature type="domain" description="Enoyl reductase (ER)" evidence="3">
    <location>
        <begin position="11"/>
        <end position="328"/>
    </location>
</feature>
<dbReference type="SMART" id="SM00829">
    <property type="entry name" value="PKS_ER"/>
    <property type="match status" value="1"/>
</dbReference>
<dbReference type="PANTHER" id="PTHR48106:SF18">
    <property type="entry name" value="QUINONE OXIDOREDUCTASE PIG3"/>
    <property type="match status" value="1"/>
</dbReference>
<dbReference type="SUPFAM" id="SSF51735">
    <property type="entry name" value="NAD(P)-binding Rossmann-fold domains"/>
    <property type="match status" value="1"/>
</dbReference>
<organism evidence="4 5">
    <name type="scientific">Endosaccharibacter trunci</name>
    <dbReference type="NCBI Taxonomy" id="2812733"/>
    <lineage>
        <taxon>Bacteria</taxon>
        <taxon>Pseudomonadati</taxon>
        <taxon>Pseudomonadota</taxon>
        <taxon>Alphaproteobacteria</taxon>
        <taxon>Acetobacterales</taxon>
        <taxon>Acetobacteraceae</taxon>
        <taxon>Endosaccharibacter</taxon>
    </lineage>
</organism>
<dbReference type="CDD" id="cd08268">
    <property type="entry name" value="MDR2"/>
    <property type="match status" value="1"/>
</dbReference>
<dbReference type="Pfam" id="PF08240">
    <property type="entry name" value="ADH_N"/>
    <property type="match status" value="1"/>
</dbReference>
<dbReference type="Proteomes" id="UP001524587">
    <property type="component" value="Unassembled WGS sequence"/>
</dbReference>
<dbReference type="InterPro" id="IPR013149">
    <property type="entry name" value="ADH-like_C"/>
</dbReference>
<evidence type="ECO:0000313" key="4">
    <source>
        <dbReference type="EMBL" id="MCQ8279450.1"/>
    </source>
</evidence>
<dbReference type="Gene3D" id="3.90.180.10">
    <property type="entry name" value="Medium-chain alcohol dehydrogenases, catalytic domain"/>
    <property type="match status" value="1"/>
</dbReference>
<dbReference type="SUPFAM" id="SSF50129">
    <property type="entry name" value="GroES-like"/>
    <property type="match status" value="1"/>
</dbReference>
<dbReference type="RefSeq" id="WP_422864933.1">
    <property type="nucleotide sequence ID" value="NZ_JAMSKV010000012.1"/>
</dbReference>
<comment type="caution">
    <text evidence="4">The sequence shown here is derived from an EMBL/GenBank/DDBJ whole genome shotgun (WGS) entry which is preliminary data.</text>
</comment>
<dbReference type="PANTHER" id="PTHR48106">
    <property type="entry name" value="QUINONE OXIDOREDUCTASE PIG3-RELATED"/>
    <property type="match status" value="1"/>
</dbReference>